<sequence>MTTATATPTVMATPTTTHPTTLMSTSDALITFSDHILHQIDNLQKVEYNKKGRKYRFVNNTFQRIRQEDKHLIIYPEDLNEKLSFYSAFTILYNIGEGEILQQFPSFCCTILSLALELEKNKWYEVENSSIIHFKNAKYDPRDLKDLADDYIQCHPIENHHIEWGVNLMIASKLNFLHTDHHIGTKLEGYYMKYFIESYYGEEALLSHDVLVALKSCVHWGNIKGILYKLDVPNIKIDDELKKCFDNFPDPMEELKLNVYDRYPSGTSKYSLIRKSIDILADWEFSKLIPTTTNIELDWLYNLCHEIETNPIKYHLRSKTKDLCVDPINLSELNMKFGPAINQLLNYISLIINIFNNTGGEFLLQNSKIPKLTPDLINQNLNLYNKLIQINEQIEIYLSKNWDVDDIIIRLDSGDSKNSLFTKVMEMRQKYIDDYE</sequence>
<name>A0AB34PL55_CANAX</name>
<evidence type="ECO:0000313" key="2">
    <source>
        <dbReference type="Proteomes" id="UP000030161"/>
    </source>
</evidence>
<dbReference type="EMBL" id="AJIX01000040">
    <property type="protein sequence ID" value="KGR05118.1"/>
    <property type="molecule type" value="Genomic_DNA"/>
</dbReference>
<organism evidence="1 2">
    <name type="scientific">Candida albicans P78048</name>
    <dbReference type="NCBI Taxonomy" id="1094989"/>
    <lineage>
        <taxon>Eukaryota</taxon>
        <taxon>Fungi</taxon>
        <taxon>Dikarya</taxon>
        <taxon>Ascomycota</taxon>
        <taxon>Saccharomycotina</taxon>
        <taxon>Pichiomycetes</taxon>
        <taxon>Debaryomycetaceae</taxon>
        <taxon>Candida/Lodderomyces clade</taxon>
        <taxon>Candida</taxon>
    </lineage>
</organism>
<evidence type="ECO:0000313" key="1">
    <source>
        <dbReference type="EMBL" id="KGR05118.1"/>
    </source>
</evidence>
<dbReference type="AlphaFoldDB" id="A0AB34PL55"/>
<dbReference type="Proteomes" id="UP000030161">
    <property type="component" value="Unassembled WGS sequence"/>
</dbReference>
<proteinExistence type="predicted"/>
<reference evidence="1 2" key="1">
    <citation type="submission" date="2013-12" db="EMBL/GenBank/DDBJ databases">
        <title>The Genome Sequence of Candida albicans P78048.</title>
        <authorList>
            <consortium name="The Broad Institute Genome Sequencing Platform"/>
            <consortium name="The Broad Institute Genome Sequencing Center for Infectious Disease"/>
            <person name="Cuomo C."/>
            <person name="Bennett R."/>
            <person name="Hirakawa M."/>
            <person name="Noverr M."/>
            <person name="Mitchell A."/>
            <person name="Young S.K."/>
            <person name="Zeng Q."/>
            <person name="Gargeya S."/>
            <person name="Fitzgerald M."/>
            <person name="Abouelleil A."/>
            <person name="Alvarado L."/>
            <person name="Berlin A.M."/>
            <person name="Chapman S.B."/>
            <person name="Dewar J."/>
            <person name="Goldberg J."/>
            <person name="Griggs A."/>
            <person name="Gujja S."/>
            <person name="Hansen M."/>
            <person name="Howarth C."/>
            <person name="Imamovic A."/>
            <person name="Larimer J."/>
            <person name="McCowan C."/>
            <person name="Murphy C."/>
            <person name="Pearson M."/>
            <person name="Priest M."/>
            <person name="Roberts A."/>
            <person name="Saif S."/>
            <person name="Shea T."/>
            <person name="Sykes S."/>
            <person name="Wortman J."/>
            <person name="Nusbaum C."/>
            <person name="Birren B."/>
        </authorList>
    </citation>
    <scope>NUCLEOTIDE SEQUENCE [LARGE SCALE GENOMIC DNA]</scope>
    <source>
        <strain evidence="1 2">P78048</strain>
    </source>
</reference>
<accession>A0AB34PL55</accession>
<protein>
    <submittedName>
        <fullName evidence="1">Uncharacterized protein</fullName>
    </submittedName>
</protein>
<gene>
    <name evidence="1" type="ORF">MG3_05113</name>
</gene>
<comment type="caution">
    <text evidence="1">The sequence shown here is derived from an EMBL/GenBank/DDBJ whole genome shotgun (WGS) entry which is preliminary data.</text>
</comment>